<feature type="domain" description="Calponin-homology (CH)" evidence="7">
    <location>
        <begin position="6"/>
        <end position="120"/>
    </location>
</feature>
<dbReference type="Gene3D" id="1.10.418.10">
    <property type="entry name" value="Calponin-like domain"/>
    <property type="match status" value="2"/>
</dbReference>
<accession>A0A3B4DA69</accession>
<dbReference type="OrthoDB" id="10017054at2759"/>
<dbReference type="FunFam" id="1.10.418.10:FF:000057">
    <property type="entry name" value="Calmin"/>
    <property type="match status" value="1"/>
</dbReference>
<keyword evidence="3" id="KW-0677">Repeat</keyword>
<dbReference type="GO" id="GO:0005737">
    <property type="term" value="C:cytoplasm"/>
    <property type="evidence" value="ECO:0007669"/>
    <property type="project" value="TreeGrafter"/>
</dbReference>
<evidence type="ECO:0000313" key="8">
    <source>
        <dbReference type="Ensembl" id="ENSPNAP00000019869.2"/>
    </source>
</evidence>
<sequence length="587" mass="65829">HWSEWIRHSSDRLVTIDEGLEDDQHKTWDPPLQVGDLFTDVQDGKILMALIEELSGCKMLDRFRPSTHHIFTLSNIAKVLEFLEDRNVSLVFVNIDATDIAEGRPSVILTLIWNIIVYFQLKEVTGNLERRFSSSVSSLVSLTDSSDSARSSPAPPSEDPCSTLPSKRKRTPGRPKYYRSRSISTLLSWTQTCTAQYGVEVHDFGKSWRSGLALLALVKSARPELVDMKAALTSSPRENITQAFREAQHGLGVPPLLEPEDVMMRSPDEQSIITYVAQFLQHFPENRDVKPDFSSQQFDISSSYGGPKSAGVLNGGSAVAEKSSFSNGQFLHTSIEGHCWTSSAQKLSLSVSMEDDDGGLSDGSEEGINILPELDSDEEDAYKYILELDHEEFKLHNELKSSPTINSQKAHHISSDFHQADDERHHLDGKSHHLGPFLEIQKQSHQPWSEGCKETSEEHPNLCTLNNDLNINTSHDNKTYKDKHHNTDRNEGFESRVCERDKSLDKVSTSSREGGLHNVISSDSMDNQSLSAVKSLRENALRKEEILHEIKSQEAEDHPQPGNFMQQTGFSFIVEELEMTATSETAK</sequence>
<evidence type="ECO:0000259" key="7">
    <source>
        <dbReference type="PROSITE" id="PS50021"/>
    </source>
</evidence>
<dbReference type="STRING" id="42514.ENSPNAP00000019869"/>
<dbReference type="GO" id="GO:0005640">
    <property type="term" value="C:nuclear outer membrane"/>
    <property type="evidence" value="ECO:0007669"/>
    <property type="project" value="TreeGrafter"/>
</dbReference>
<reference evidence="8 9" key="1">
    <citation type="submission" date="2020-10" db="EMBL/GenBank/DDBJ databases">
        <title>Pygocentrus nattereri (red-bellied piranha) genome, fPygNat1, primary haplotype.</title>
        <authorList>
            <person name="Myers G."/>
            <person name="Meyer A."/>
            <person name="Karagic N."/>
            <person name="Pippel M."/>
            <person name="Winkler S."/>
            <person name="Tracey A."/>
            <person name="Wood J."/>
            <person name="Formenti G."/>
            <person name="Howe K."/>
            <person name="Fedrigo O."/>
            <person name="Jarvis E.D."/>
        </authorList>
    </citation>
    <scope>NUCLEOTIDE SEQUENCE [LARGE SCALE GENOMIC DNA]</scope>
</reference>
<keyword evidence="4" id="KW-1133">Transmembrane helix</keyword>
<dbReference type="OMA" id="ELSGCKM"/>
<dbReference type="Pfam" id="PF00307">
    <property type="entry name" value="CH"/>
    <property type="match status" value="2"/>
</dbReference>
<evidence type="ECO:0000256" key="6">
    <source>
        <dbReference type="SAM" id="MobiDB-lite"/>
    </source>
</evidence>
<dbReference type="GeneTree" id="ENSGT00940000159056"/>
<feature type="compositionally biased region" description="Basic residues" evidence="6">
    <location>
        <begin position="166"/>
        <end position="177"/>
    </location>
</feature>
<dbReference type="SMART" id="SM00033">
    <property type="entry name" value="CH"/>
    <property type="match status" value="2"/>
</dbReference>
<dbReference type="GO" id="GO:0034993">
    <property type="term" value="C:meiotic nuclear membrane microtubule tethering complex"/>
    <property type="evidence" value="ECO:0007669"/>
    <property type="project" value="TreeGrafter"/>
</dbReference>
<feature type="region of interest" description="Disordered" evidence="6">
    <location>
        <begin position="504"/>
        <end position="523"/>
    </location>
</feature>
<dbReference type="AlphaFoldDB" id="A0A3B4DA69"/>
<protein>
    <recommendedName>
        <fullName evidence="7">Calponin-homology (CH) domain-containing protein</fullName>
    </recommendedName>
</protein>
<dbReference type="InterPro" id="IPR052403">
    <property type="entry name" value="LINC-complex_assoc"/>
</dbReference>
<organism evidence="8 9">
    <name type="scientific">Pygocentrus nattereri</name>
    <name type="common">Red-bellied piranha</name>
    <dbReference type="NCBI Taxonomy" id="42514"/>
    <lineage>
        <taxon>Eukaryota</taxon>
        <taxon>Metazoa</taxon>
        <taxon>Chordata</taxon>
        <taxon>Craniata</taxon>
        <taxon>Vertebrata</taxon>
        <taxon>Euteleostomi</taxon>
        <taxon>Actinopterygii</taxon>
        <taxon>Neopterygii</taxon>
        <taxon>Teleostei</taxon>
        <taxon>Ostariophysi</taxon>
        <taxon>Characiformes</taxon>
        <taxon>Characoidei</taxon>
        <taxon>Pygocentrus</taxon>
    </lineage>
</organism>
<dbReference type="PROSITE" id="PS50021">
    <property type="entry name" value="CH"/>
    <property type="match status" value="2"/>
</dbReference>
<feature type="region of interest" description="Disordered" evidence="6">
    <location>
        <begin position="144"/>
        <end position="177"/>
    </location>
</feature>
<dbReference type="PANTHER" id="PTHR47535:SF9">
    <property type="entry name" value="CALPONIN-HOMOLOGY (CH) DOMAIN-CONTAINING PROTEIN"/>
    <property type="match status" value="1"/>
</dbReference>
<dbReference type="PANTHER" id="PTHR47535">
    <property type="entry name" value="MUSCLE-SPECIFIC PROTEIN 300 KDA, ISOFORM G"/>
    <property type="match status" value="1"/>
</dbReference>
<dbReference type="Ensembl" id="ENSPNAT00000030189.2">
    <property type="protein sequence ID" value="ENSPNAP00000019869.2"/>
    <property type="gene ID" value="ENSPNAG00000026576.2"/>
</dbReference>
<dbReference type="GO" id="GO:0051015">
    <property type="term" value="F:actin filament binding"/>
    <property type="evidence" value="ECO:0007669"/>
    <property type="project" value="TreeGrafter"/>
</dbReference>
<feature type="domain" description="Calponin-homology (CH)" evidence="7">
    <location>
        <begin position="180"/>
        <end position="284"/>
    </location>
</feature>
<feature type="region of interest" description="Disordered" evidence="6">
    <location>
        <begin position="477"/>
        <end position="496"/>
    </location>
</feature>
<keyword evidence="9" id="KW-1185">Reference proteome</keyword>
<dbReference type="InterPro" id="IPR036872">
    <property type="entry name" value="CH_dom_sf"/>
</dbReference>
<dbReference type="InterPro" id="IPR001715">
    <property type="entry name" value="CH_dom"/>
</dbReference>
<keyword evidence="2" id="KW-0812">Transmembrane</keyword>
<dbReference type="SUPFAM" id="SSF47576">
    <property type="entry name" value="Calponin-homology domain, CH-domain"/>
    <property type="match status" value="1"/>
</dbReference>
<keyword evidence="5" id="KW-0472">Membrane</keyword>
<reference evidence="8" key="2">
    <citation type="submission" date="2025-08" db="UniProtKB">
        <authorList>
            <consortium name="Ensembl"/>
        </authorList>
    </citation>
    <scope>IDENTIFICATION</scope>
</reference>
<comment type="subcellular location">
    <subcellularLocation>
        <location evidence="1">Membrane</location>
    </subcellularLocation>
</comment>
<proteinExistence type="predicted"/>
<evidence type="ECO:0000256" key="5">
    <source>
        <dbReference type="ARBA" id="ARBA00023136"/>
    </source>
</evidence>
<evidence type="ECO:0000313" key="9">
    <source>
        <dbReference type="Proteomes" id="UP001501920"/>
    </source>
</evidence>
<evidence type="ECO:0000256" key="1">
    <source>
        <dbReference type="ARBA" id="ARBA00004370"/>
    </source>
</evidence>
<evidence type="ECO:0000256" key="2">
    <source>
        <dbReference type="ARBA" id="ARBA00022692"/>
    </source>
</evidence>
<evidence type="ECO:0000256" key="4">
    <source>
        <dbReference type="ARBA" id="ARBA00022989"/>
    </source>
</evidence>
<name>A0A3B4DA69_PYGNA</name>
<dbReference type="Proteomes" id="UP001501920">
    <property type="component" value="Chromosome 4"/>
</dbReference>
<dbReference type="GO" id="GO:0007097">
    <property type="term" value="P:nuclear migration"/>
    <property type="evidence" value="ECO:0007669"/>
    <property type="project" value="TreeGrafter"/>
</dbReference>
<reference evidence="8" key="3">
    <citation type="submission" date="2025-09" db="UniProtKB">
        <authorList>
            <consortium name="Ensembl"/>
        </authorList>
    </citation>
    <scope>IDENTIFICATION</scope>
</reference>
<evidence type="ECO:0000256" key="3">
    <source>
        <dbReference type="ARBA" id="ARBA00022737"/>
    </source>
</evidence>